<evidence type="ECO:0000313" key="4">
    <source>
        <dbReference type="WBParaSite" id="HPLM_0001745501-mRNA-1"/>
    </source>
</evidence>
<keyword evidence="3" id="KW-1185">Reference proteome</keyword>
<organism evidence="4">
    <name type="scientific">Haemonchus placei</name>
    <name type="common">Barber's pole worm</name>
    <dbReference type="NCBI Taxonomy" id="6290"/>
    <lineage>
        <taxon>Eukaryota</taxon>
        <taxon>Metazoa</taxon>
        <taxon>Ecdysozoa</taxon>
        <taxon>Nematoda</taxon>
        <taxon>Chromadorea</taxon>
        <taxon>Rhabditida</taxon>
        <taxon>Rhabditina</taxon>
        <taxon>Rhabditomorpha</taxon>
        <taxon>Strongyloidea</taxon>
        <taxon>Trichostrongylidae</taxon>
        <taxon>Haemonchus</taxon>
    </lineage>
</organism>
<reference evidence="2 3" key="2">
    <citation type="submission" date="2018-11" db="EMBL/GenBank/DDBJ databases">
        <authorList>
            <consortium name="Pathogen Informatics"/>
        </authorList>
    </citation>
    <scope>NUCLEOTIDE SEQUENCE [LARGE SCALE GENOMIC DNA]</scope>
    <source>
        <strain evidence="2 3">MHpl1</strain>
    </source>
</reference>
<gene>
    <name evidence="2" type="ORF">HPLM_LOCUS17447</name>
</gene>
<name>A0A0N4WZR7_HAEPC</name>
<proteinExistence type="predicted"/>
<feature type="region of interest" description="Disordered" evidence="1">
    <location>
        <begin position="80"/>
        <end position="105"/>
    </location>
</feature>
<dbReference type="AlphaFoldDB" id="A0A0N4WZR7"/>
<evidence type="ECO:0000313" key="3">
    <source>
        <dbReference type="Proteomes" id="UP000268014"/>
    </source>
</evidence>
<dbReference type="EMBL" id="UZAF01019971">
    <property type="protein sequence ID" value="VDO65173.1"/>
    <property type="molecule type" value="Genomic_DNA"/>
</dbReference>
<dbReference type="WBParaSite" id="HPLM_0001745501-mRNA-1">
    <property type="protein sequence ID" value="HPLM_0001745501-mRNA-1"/>
    <property type="gene ID" value="HPLM_0001745501"/>
</dbReference>
<evidence type="ECO:0000256" key="1">
    <source>
        <dbReference type="SAM" id="MobiDB-lite"/>
    </source>
</evidence>
<accession>A0A0N4WZR7</accession>
<protein>
    <submittedName>
        <fullName evidence="2 4">Uncharacterized protein</fullName>
    </submittedName>
</protein>
<dbReference type="Proteomes" id="UP000268014">
    <property type="component" value="Unassembled WGS sequence"/>
</dbReference>
<sequence>MSSFVRRMSGPRWREKVRFLKKREQKAKYRHKNRRLTMGVEKTVGGALRGARMCVRVCDDGGGGARLWYGRRSPSRWPSLTCPRRLDRRRRRQRNTTQRTNGGGGGGGTVTCANVLCVHFVPLCV</sequence>
<evidence type="ECO:0000313" key="2">
    <source>
        <dbReference type="EMBL" id="VDO65173.1"/>
    </source>
</evidence>
<reference evidence="4" key="1">
    <citation type="submission" date="2017-02" db="UniProtKB">
        <authorList>
            <consortium name="WormBaseParasite"/>
        </authorList>
    </citation>
    <scope>IDENTIFICATION</scope>
</reference>